<dbReference type="EMBL" id="BRLB01000019">
    <property type="protein sequence ID" value="GKX31626.1"/>
    <property type="molecule type" value="Genomic_DNA"/>
</dbReference>
<keyword evidence="3" id="KW-1185">Reference proteome</keyword>
<name>A0A9W5YFB3_9FIRM</name>
<evidence type="ECO:0000313" key="3">
    <source>
        <dbReference type="Proteomes" id="UP001144256"/>
    </source>
</evidence>
<evidence type="ECO:0000313" key="2">
    <source>
        <dbReference type="EMBL" id="GKX31626.1"/>
    </source>
</evidence>
<feature type="transmembrane region" description="Helical" evidence="1">
    <location>
        <begin position="84"/>
        <end position="102"/>
    </location>
</feature>
<feature type="transmembrane region" description="Helical" evidence="1">
    <location>
        <begin position="16"/>
        <end position="37"/>
    </location>
</feature>
<gene>
    <name evidence="2" type="ORF">SH1V18_41060</name>
</gene>
<sequence>MKTTNDDYRIFYNKNFWIIITSISFFIQLIFIVMNMILGNDILILQTLYMFFCLIFGILVVTFIICCIRFLIHDFKDSNIKNKLFIIILLILFSLKALMEISR</sequence>
<reference evidence="2" key="1">
    <citation type="submission" date="2022-06" db="EMBL/GenBank/DDBJ databases">
        <title>Vallitalea longa sp. nov., an anaerobic bacterium isolated from marine sediment.</title>
        <authorList>
            <person name="Hirano S."/>
            <person name="Terahara T."/>
            <person name="Mori K."/>
            <person name="Hamada M."/>
            <person name="Matsumoto R."/>
            <person name="Kobayashi T."/>
        </authorList>
    </citation>
    <scope>NUCLEOTIDE SEQUENCE</scope>
    <source>
        <strain evidence="2">SH18-1</strain>
    </source>
</reference>
<dbReference type="AlphaFoldDB" id="A0A9W5YFB3"/>
<organism evidence="2 3">
    <name type="scientific">Vallitalea longa</name>
    <dbReference type="NCBI Taxonomy" id="2936439"/>
    <lineage>
        <taxon>Bacteria</taxon>
        <taxon>Bacillati</taxon>
        <taxon>Bacillota</taxon>
        <taxon>Clostridia</taxon>
        <taxon>Lachnospirales</taxon>
        <taxon>Vallitaleaceae</taxon>
        <taxon>Vallitalea</taxon>
    </lineage>
</organism>
<comment type="caution">
    <text evidence="2">The sequence shown here is derived from an EMBL/GenBank/DDBJ whole genome shotgun (WGS) entry which is preliminary data.</text>
</comment>
<feature type="transmembrane region" description="Helical" evidence="1">
    <location>
        <begin position="49"/>
        <end position="72"/>
    </location>
</feature>
<evidence type="ECO:0000256" key="1">
    <source>
        <dbReference type="SAM" id="Phobius"/>
    </source>
</evidence>
<keyword evidence="1" id="KW-1133">Transmembrane helix</keyword>
<proteinExistence type="predicted"/>
<accession>A0A9W5YFB3</accession>
<protein>
    <submittedName>
        <fullName evidence="2">Uncharacterized protein</fullName>
    </submittedName>
</protein>
<dbReference type="Proteomes" id="UP001144256">
    <property type="component" value="Unassembled WGS sequence"/>
</dbReference>
<keyword evidence="1" id="KW-0812">Transmembrane</keyword>
<keyword evidence="1" id="KW-0472">Membrane</keyword>